<dbReference type="InterPro" id="IPR020471">
    <property type="entry name" value="AKR"/>
</dbReference>
<dbReference type="Pfam" id="PF00248">
    <property type="entry name" value="Aldo_ket_red"/>
    <property type="match status" value="1"/>
</dbReference>
<dbReference type="Proteomes" id="UP000199375">
    <property type="component" value="Unassembled WGS sequence"/>
</dbReference>
<dbReference type="PANTHER" id="PTHR43827:SF3">
    <property type="entry name" value="NADP-DEPENDENT OXIDOREDUCTASE DOMAIN-CONTAINING PROTEIN"/>
    <property type="match status" value="1"/>
</dbReference>
<dbReference type="PROSITE" id="PS00798">
    <property type="entry name" value="ALDOKETO_REDUCTASE_1"/>
    <property type="match status" value="1"/>
</dbReference>
<evidence type="ECO:0000256" key="3">
    <source>
        <dbReference type="ARBA" id="ARBA00023002"/>
    </source>
</evidence>
<dbReference type="SUPFAM" id="SSF51430">
    <property type="entry name" value="NAD(P)-linked oxidoreductase"/>
    <property type="match status" value="1"/>
</dbReference>
<dbReference type="InterPro" id="IPR036812">
    <property type="entry name" value="NAD(P)_OxRdtase_dom_sf"/>
</dbReference>
<feature type="region of interest" description="Disordered" evidence="7">
    <location>
        <begin position="285"/>
        <end position="305"/>
    </location>
</feature>
<dbReference type="PROSITE" id="PS00062">
    <property type="entry name" value="ALDOKETO_REDUCTASE_2"/>
    <property type="match status" value="1"/>
</dbReference>
<dbReference type="GO" id="GO:0016616">
    <property type="term" value="F:oxidoreductase activity, acting on the CH-OH group of donors, NAD or NADP as acceptor"/>
    <property type="evidence" value="ECO:0007669"/>
    <property type="project" value="UniProtKB-ARBA"/>
</dbReference>
<evidence type="ECO:0000259" key="8">
    <source>
        <dbReference type="Pfam" id="PF00248"/>
    </source>
</evidence>
<dbReference type="InterPro" id="IPR023210">
    <property type="entry name" value="NADP_OxRdtase_dom"/>
</dbReference>
<evidence type="ECO:0000256" key="7">
    <source>
        <dbReference type="SAM" id="MobiDB-lite"/>
    </source>
</evidence>
<accession>A0A1C4TWC8</accession>
<evidence type="ECO:0000313" key="10">
    <source>
        <dbReference type="Proteomes" id="UP000199375"/>
    </source>
</evidence>
<protein>
    <submittedName>
        <fullName evidence="9">2,5-diketo-D-gluconate reductase A</fullName>
    </submittedName>
</protein>
<dbReference type="FunFam" id="3.20.20.100:FF:000002">
    <property type="entry name" value="2,5-diketo-D-gluconic acid reductase A"/>
    <property type="match status" value="1"/>
</dbReference>
<dbReference type="CDD" id="cd19071">
    <property type="entry name" value="AKR_AKR1-5-like"/>
    <property type="match status" value="1"/>
</dbReference>
<evidence type="ECO:0000256" key="2">
    <source>
        <dbReference type="ARBA" id="ARBA00022857"/>
    </source>
</evidence>
<feature type="region of interest" description="Disordered" evidence="7">
    <location>
        <begin position="1"/>
        <end position="21"/>
    </location>
</feature>
<feature type="active site" description="Proton donor" evidence="4">
    <location>
        <position position="74"/>
    </location>
</feature>
<dbReference type="InterPro" id="IPR018170">
    <property type="entry name" value="Aldo/ket_reductase_CS"/>
</dbReference>
<dbReference type="EMBL" id="FMCW01000001">
    <property type="protein sequence ID" value="SCE63707.1"/>
    <property type="molecule type" value="Genomic_DNA"/>
</dbReference>
<comment type="similarity">
    <text evidence="1">Belongs to the aldo/keto reductase family.</text>
</comment>
<dbReference type="PRINTS" id="PR00069">
    <property type="entry name" value="ALDKETRDTASE"/>
</dbReference>
<proteinExistence type="inferred from homology"/>
<evidence type="ECO:0000256" key="6">
    <source>
        <dbReference type="PIRSR" id="PIRSR000097-3"/>
    </source>
</evidence>
<gene>
    <name evidence="9" type="ORF">GA0070558_10168</name>
</gene>
<evidence type="ECO:0000313" key="9">
    <source>
        <dbReference type="EMBL" id="SCE63707.1"/>
    </source>
</evidence>
<sequence>MARPGRATSARPGPLTMGETADMANTVPDIALNDGNTIPQLGFGVYQIAPEDTAEAVGRALEIGYRHIDTAEMYGNEAEVGQAVRASGLDRDEVFVTSKLNNGFHRPDDARRAFDSTLAALKMDHIDLFLIHWPLPTLYDGDFVSTWKVLEEFRRDGRARSIGVSNFQVPHLERLAAEADVVPAVNQIEVHPYLGNEEVRAYGHAHNILTEAWSPIAQGAVLDDPTLVDIAEEVGRTVPQVVLRWHVQRGDIVFPKSVNPKRMAENFQIFDFELDDATMERVTGLDRGEAGRQGPNPDTFDYVPA</sequence>
<feature type="binding site" evidence="5">
    <location>
        <position position="132"/>
    </location>
    <ligand>
        <name>substrate</name>
    </ligand>
</feature>
<evidence type="ECO:0000256" key="1">
    <source>
        <dbReference type="ARBA" id="ARBA00007905"/>
    </source>
</evidence>
<dbReference type="PIRSF" id="PIRSF000097">
    <property type="entry name" value="AKR"/>
    <property type="match status" value="1"/>
</dbReference>
<name>A0A1C4TWC8_9ACTN</name>
<organism evidence="9 10">
    <name type="scientific">Micromonospora haikouensis</name>
    <dbReference type="NCBI Taxonomy" id="686309"/>
    <lineage>
        <taxon>Bacteria</taxon>
        <taxon>Bacillati</taxon>
        <taxon>Actinomycetota</taxon>
        <taxon>Actinomycetes</taxon>
        <taxon>Micromonosporales</taxon>
        <taxon>Micromonosporaceae</taxon>
        <taxon>Micromonospora</taxon>
    </lineage>
</organism>
<feature type="site" description="Lowers pKa of active site Tyr" evidence="6">
    <location>
        <position position="99"/>
    </location>
</feature>
<dbReference type="AlphaFoldDB" id="A0A1C4TWC8"/>
<feature type="domain" description="NADP-dependent oxidoreductase" evidence="8">
    <location>
        <begin position="47"/>
        <end position="286"/>
    </location>
</feature>
<evidence type="ECO:0000256" key="4">
    <source>
        <dbReference type="PIRSR" id="PIRSR000097-1"/>
    </source>
</evidence>
<evidence type="ECO:0000256" key="5">
    <source>
        <dbReference type="PIRSR" id="PIRSR000097-2"/>
    </source>
</evidence>
<dbReference type="Gene3D" id="3.20.20.100">
    <property type="entry name" value="NADP-dependent oxidoreductase domain"/>
    <property type="match status" value="1"/>
</dbReference>
<dbReference type="PANTHER" id="PTHR43827">
    <property type="entry name" value="2,5-DIKETO-D-GLUCONIC ACID REDUCTASE"/>
    <property type="match status" value="1"/>
</dbReference>
<keyword evidence="2" id="KW-0521">NADP</keyword>
<keyword evidence="3" id="KW-0560">Oxidoreductase</keyword>
<reference evidence="9 10" key="1">
    <citation type="submission" date="2016-06" db="EMBL/GenBank/DDBJ databases">
        <authorList>
            <person name="Kjaerup R.B."/>
            <person name="Dalgaard T.S."/>
            <person name="Juul-Madsen H.R."/>
        </authorList>
    </citation>
    <scope>NUCLEOTIDE SEQUENCE [LARGE SCALE GENOMIC DNA]</scope>
    <source>
        <strain evidence="9 10">DSM 45626</strain>
    </source>
</reference>